<feature type="transmembrane region" description="Helical" evidence="12">
    <location>
        <begin position="1502"/>
        <end position="1523"/>
    </location>
</feature>
<comment type="similarity">
    <text evidence="11">Belongs to the G-protein coupled receptor 1 family.</text>
</comment>
<dbReference type="GO" id="GO:0004984">
    <property type="term" value="F:olfactory receptor activity"/>
    <property type="evidence" value="ECO:0007669"/>
    <property type="project" value="InterPro"/>
</dbReference>
<comment type="function">
    <text evidence="2">Putative odorant or sperm cell receptor.</text>
</comment>
<dbReference type="InterPro" id="IPR050402">
    <property type="entry name" value="OR51/52/56-like"/>
</dbReference>
<keyword evidence="6" id="KW-0552">Olfaction</keyword>
<evidence type="ECO:0000313" key="14">
    <source>
        <dbReference type="EMBL" id="KAG8522793.1"/>
    </source>
</evidence>
<dbReference type="InterPro" id="IPR000725">
    <property type="entry name" value="Olfact_rcpt"/>
</dbReference>
<feature type="domain" description="G-protein coupled receptors family 1 profile" evidence="13">
    <location>
        <begin position="1285"/>
        <end position="1528"/>
    </location>
</feature>
<dbReference type="CDD" id="cd15955">
    <property type="entry name" value="7tmA_OR52A-like"/>
    <property type="match status" value="3"/>
</dbReference>
<protein>
    <submittedName>
        <fullName evidence="14">Olfactory receptor 52A5</fullName>
    </submittedName>
</protein>
<dbReference type="EMBL" id="JAGFMF010011429">
    <property type="protein sequence ID" value="KAG8522793.1"/>
    <property type="molecule type" value="Genomic_DNA"/>
</dbReference>
<name>A0A8J6AL22_GALPY</name>
<feature type="transmembrane region" description="Helical" evidence="12">
    <location>
        <begin position="88"/>
        <end position="115"/>
    </location>
</feature>
<evidence type="ECO:0000256" key="10">
    <source>
        <dbReference type="ARBA" id="ARBA00023224"/>
    </source>
</evidence>
<feature type="transmembrane region" description="Helical" evidence="12">
    <location>
        <begin position="1558"/>
        <end position="1581"/>
    </location>
</feature>
<feature type="domain" description="G-protein coupled receptors family 1 profile" evidence="13">
    <location>
        <begin position="69"/>
        <end position="321"/>
    </location>
</feature>
<feature type="transmembrane region" description="Helical" evidence="12">
    <location>
        <begin position="1029"/>
        <end position="1050"/>
    </location>
</feature>
<feature type="domain" description="G-protein coupled receptors family 1 profile" evidence="13">
    <location>
        <begin position="379"/>
        <end position="631"/>
    </location>
</feature>
<feature type="transmembrane region" description="Helical" evidence="12">
    <location>
        <begin position="1343"/>
        <end position="1364"/>
    </location>
</feature>
<feature type="transmembrane region" description="Helical" evidence="12">
    <location>
        <begin position="1769"/>
        <end position="1792"/>
    </location>
</feature>
<evidence type="ECO:0000259" key="13">
    <source>
        <dbReference type="PROSITE" id="PS50262"/>
    </source>
</evidence>
<evidence type="ECO:0000256" key="2">
    <source>
        <dbReference type="ARBA" id="ARBA00003929"/>
    </source>
</evidence>
<feature type="transmembrane region" description="Helical" evidence="12">
    <location>
        <begin position="642"/>
        <end position="667"/>
    </location>
</feature>
<evidence type="ECO:0000256" key="5">
    <source>
        <dbReference type="ARBA" id="ARBA00022692"/>
    </source>
</evidence>
<feature type="transmembrane region" description="Helical" evidence="12">
    <location>
        <begin position="1633"/>
        <end position="1652"/>
    </location>
</feature>
<evidence type="ECO:0000256" key="12">
    <source>
        <dbReference type="SAM" id="Phobius"/>
    </source>
</evidence>
<dbReference type="PROSITE" id="PS00237">
    <property type="entry name" value="G_PROTEIN_RECEP_F1_1"/>
    <property type="match status" value="5"/>
</dbReference>
<evidence type="ECO:0000256" key="8">
    <source>
        <dbReference type="ARBA" id="ARBA00023040"/>
    </source>
</evidence>
<keyword evidence="7 12" id="KW-1133">Transmembrane helix</keyword>
<keyword evidence="15" id="KW-1185">Reference proteome</keyword>
<dbReference type="Pfam" id="PF13853">
    <property type="entry name" value="7tm_4"/>
    <property type="match status" value="6"/>
</dbReference>
<feature type="transmembrane region" description="Helical" evidence="12">
    <location>
        <begin position="930"/>
        <end position="950"/>
    </location>
</feature>
<evidence type="ECO:0000256" key="11">
    <source>
        <dbReference type="RuleBase" id="RU000688"/>
    </source>
</evidence>
<dbReference type="CDD" id="cd15917">
    <property type="entry name" value="7tmA_OR51_52-like"/>
    <property type="match status" value="1"/>
</dbReference>
<dbReference type="CDD" id="cd15221">
    <property type="entry name" value="7tmA_OR52B-like"/>
    <property type="match status" value="1"/>
</dbReference>
<feature type="transmembrane region" description="Helical" evidence="12">
    <location>
        <begin position="1433"/>
        <end position="1461"/>
    </location>
</feature>
<keyword evidence="8 11" id="KW-0297">G-protein coupled receptor</keyword>
<evidence type="ECO:0000256" key="9">
    <source>
        <dbReference type="ARBA" id="ARBA00023136"/>
    </source>
</evidence>
<dbReference type="Proteomes" id="UP000700334">
    <property type="component" value="Unassembled WGS sequence"/>
</dbReference>
<feature type="transmembrane region" description="Helical" evidence="12">
    <location>
        <begin position="1473"/>
        <end position="1496"/>
    </location>
</feature>
<comment type="caution">
    <text evidence="14">The sequence shown here is derived from an EMBL/GenBank/DDBJ whole genome shotgun (WGS) entry which is preliminary data.</text>
</comment>
<feature type="transmembrane region" description="Helical" evidence="12">
    <location>
        <begin position="1804"/>
        <end position="1824"/>
    </location>
</feature>
<dbReference type="PANTHER" id="PTHR26450:SF98">
    <property type="entry name" value="OLFACTORY RECEPTOR 52A1"/>
    <property type="match status" value="1"/>
</dbReference>
<feature type="transmembrane region" description="Helical" evidence="12">
    <location>
        <begin position="1070"/>
        <end position="1093"/>
    </location>
</feature>
<dbReference type="PRINTS" id="PR00245">
    <property type="entry name" value="OLFACTORYR"/>
</dbReference>
<feature type="transmembrane region" description="Helical" evidence="12">
    <location>
        <begin position="991"/>
        <end position="1017"/>
    </location>
</feature>
<dbReference type="SUPFAM" id="SSF81321">
    <property type="entry name" value="Family A G protein-coupled receptor-like"/>
    <property type="match status" value="6"/>
</dbReference>
<evidence type="ECO:0000256" key="1">
    <source>
        <dbReference type="ARBA" id="ARBA00002936"/>
    </source>
</evidence>
<feature type="transmembrane region" description="Helical" evidence="12">
    <location>
        <begin position="301"/>
        <end position="321"/>
    </location>
</feature>
<feature type="transmembrane region" description="Helical" evidence="12">
    <location>
        <begin position="1593"/>
        <end position="1621"/>
    </location>
</feature>
<feature type="transmembrane region" description="Helical" evidence="12">
    <location>
        <begin position="610"/>
        <end position="630"/>
    </location>
</feature>
<feature type="transmembrane region" description="Helical" evidence="12">
    <location>
        <begin position="1729"/>
        <end position="1748"/>
    </location>
</feature>
<feature type="transmembrane region" description="Helical" evidence="12">
    <location>
        <begin position="265"/>
        <end position="289"/>
    </location>
</feature>
<dbReference type="SMART" id="SM01381">
    <property type="entry name" value="7TM_GPCR_Srsx"/>
    <property type="match status" value="1"/>
</dbReference>
<feature type="transmembrane region" description="Helical" evidence="12">
    <location>
        <begin position="536"/>
        <end position="564"/>
    </location>
</feature>
<dbReference type="InterPro" id="IPR017452">
    <property type="entry name" value="GPCR_Rhodpsn_7TM"/>
</dbReference>
<dbReference type="GO" id="GO:0005886">
    <property type="term" value="C:plasma membrane"/>
    <property type="evidence" value="ECO:0007669"/>
    <property type="project" value="TreeGrafter"/>
</dbReference>
<feature type="transmembrane region" description="Helical" evidence="12">
    <location>
        <begin position="1128"/>
        <end position="1156"/>
    </location>
</feature>
<keyword evidence="9 12" id="KW-0472">Membrane</keyword>
<feature type="transmembrane region" description="Helical" evidence="12">
    <location>
        <begin position="1672"/>
        <end position="1695"/>
    </location>
</feature>
<feature type="domain" description="G-protein coupled receptors family 1 profile" evidence="13">
    <location>
        <begin position="971"/>
        <end position="1223"/>
    </location>
</feature>
<feature type="transmembrane region" description="Helical" evidence="12">
    <location>
        <begin position="679"/>
        <end position="705"/>
    </location>
</feature>
<dbReference type="PANTHER" id="PTHR26450">
    <property type="entry name" value="OLFACTORY RECEPTOR 56B1-RELATED"/>
    <property type="match status" value="1"/>
</dbReference>
<dbReference type="PROSITE" id="PS50262">
    <property type="entry name" value="G_PROTEIN_RECEP_F1_2"/>
    <property type="match status" value="6"/>
</dbReference>
<feature type="transmembrane region" description="Helical" evidence="12">
    <location>
        <begin position="1168"/>
        <end position="1190"/>
    </location>
</feature>
<evidence type="ECO:0000313" key="15">
    <source>
        <dbReference type="Proteomes" id="UP000700334"/>
    </source>
</evidence>
<feature type="transmembrane region" description="Helical" evidence="12">
    <location>
        <begin position="758"/>
        <end position="780"/>
    </location>
</feature>
<feature type="transmembrane region" description="Helical" evidence="12">
    <location>
        <begin position="478"/>
        <end position="501"/>
    </location>
</feature>
<proteinExistence type="inferred from homology"/>
<gene>
    <name evidence="14" type="ORF">J0S82_010008</name>
</gene>
<feature type="transmembrane region" description="Helical" evidence="12">
    <location>
        <begin position="1305"/>
        <end position="1331"/>
    </location>
</feature>
<feature type="transmembrane region" description="Helical" evidence="12">
    <location>
        <begin position="51"/>
        <end position="76"/>
    </location>
</feature>
<evidence type="ECO:0000256" key="6">
    <source>
        <dbReference type="ARBA" id="ARBA00022725"/>
    </source>
</evidence>
<feature type="transmembrane region" description="Helical" evidence="12">
    <location>
        <begin position="437"/>
        <end position="458"/>
    </location>
</feature>
<feature type="domain" description="G-protein coupled receptors family 1 profile" evidence="13">
    <location>
        <begin position="1573"/>
        <end position="1824"/>
    </location>
</feature>
<feature type="domain" description="G-protein coupled receptors family 1 profile" evidence="13">
    <location>
        <begin position="659"/>
        <end position="911"/>
    </location>
</feature>
<evidence type="ECO:0000256" key="4">
    <source>
        <dbReference type="ARBA" id="ARBA00022606"/>
    </source>
</evidence>
<feature type="transmembrane region" description="Helical" evidence="12">
    <location>
        <begin position="890"/>
        <end position="910"/>
    </location>
</feature>
<feature type="transmembrane region" description="Helical" evidence="12">
    <location>
        <begin position="224"/>
        <end position="253"/>
    </location>
</feature>
<feature type="transmembrane region" description="Helical" evidence="12">
    <location>
        <begin position="127"/>
        <end position="148"/>
    </location>
</feature>
<feature type="non-terminal residue" evidence="14">
    <location>
        <position position="1"/>
    </location>
</feature>
<feature type="transmembrane region" description="Helical" evidence="12">
    <location>
        <begin position="576"/>
        <end position="598"/>
    </location>
</feature>
<feature type="transmembrane region" description="Helical" evidence="12">
    <location>
        <begin position="168"/>
        <end position="192"/>
    </location>
</feature>
<evidence type="ECO:0000256" key="7">
    <source>
        <dbReference type="ARBA" id="ARBA00022989"/>
    </source>
</evidence>
<keyword evidence="11 14" id="KW-0675">Receptor</keyword>
<feature type="transmembrane region" description="Helical" evidence="12">
    <location>
        <begin position="1237"/>
        <end position="1259"/>
    </location>
</feature>
<keyword evidence="10 11" id="KW-0807">Transducer</keyword>
<keyword evidence="5 11" id="KW-0812">Transmembrane</keyword>
<feature type="transmembrane region" description="Helical" evidence="12">
    <location>
        <begin position="1271"/>
        <end position="1293"/>
    </location>
</feature>
<organism evidence="14 15">
    <name type="scientific">Galemys pyrenaicus</name>
    <name type="common">Iberian desman</name>
    <name type="synonym">Pyrenean desman</name>
    <dbReference type="NCBI Taxonomy" id="202257"/>
    <lineage>
        <taxon>Eukaryota</taxon>
        <taxon>Metazoa</taxon>
        <taxon>Chordata</taxon>
        <taxon>Craniata</taxon>
        <taxon>Vertebrata</taxon>
        <taxon>Euteleostomi</taxon>
        <taxon>Mammalia</taxon>
        <taxon>Eutheria</taxon>
        <taxon>Laurasiatheria</taxon>
        <taxon>Eulipotyphla</taxon>
        <taxon>Talpidae</taxon>
        <taxon>Galemys</taxon>
    </lineage>
</organism>
<feature type="transmembrane region" description="Helical" evidence="12">
    <location>
        <begin position="1202"/>
        <end position="1225"/>
    </location>
</feature>
<comment type="function">
    <text evidence="1">Odorant receptor.</text>
</comment>
<feature type="transmembrane region" description="Helical" evidence="12">
    <location>
        <begin position="856"/>
        <end position="878"/>
    </location>
</feature>
<comment type="subcellular location">
    <subcellularLocation>
        <location evidence="3">Membrane</location>
        <topology evidence="3">Multi-pass membrane protein</topology>
    </subcellularLocation>
</comment>
<sequence length="1848" mass="208663">AKIYGSTPSVSLVVFHQRSQVIKGPRNICGHRWLLLHIITLITKICGLEDIHIWIAIPICSMYMVAIVGNIFLIFLIMTERSLHEPMYLFLSMLALADILLSTATAPKMLAIFWFHSMNISFGSCVSQMFFIHFIFVAESAILLAMAFDRYVAICHPLRYTTILTSSVIGKIGIAAVVRSFLICFPFIFLVYRLTYCGKNIIPHSYCEHMGIARLACDNIKVNIIYGLTVALLSTGLDIVFIITSYAMILCTVFQIPSWSARSKALNTCGSHICVILLFYAPAFFSFFAHRFGGKTIPHHIHILVANLYVVVPPMLNPIIYGVKTKQIQDREAKNTMSLSNNTVFMPSVLTLLGIPGLESVQCWIGIPFCAMYLIAVIGNSLLLMVIKSERSLHEPMYMFLGMLGVTDIALATCIVPKMLGIFWFHAPEIYFDSCLLQMWLIHTFQGIESGILLAMALDRYVAICYPLRHSAIFTHQLVTQIGVVVVLRPAVLVAPFLVMIKCRLQFYHTTVISHTYCEHMAIVKLAAGNVQGNKIFGLFVAFTVAGVDLILIILSYLQIFITVFRLPQKEARLKAFNTCIAHICVFLQFYILAFFSFFTHRFGSHIPPYIHILFSSLYLLVPPFLNPLVYGAKTKQIRIHLCWIGIPFCAMYLIAVIGNSLLLMVIKSERSLHEPMYMFLGMLGVTDIALATCIVPKMLGIFWFHAPEIYFDSCLLQMWLIHTFQGIESGILLAMALDRYVAICYPLRHSAIFTHQLVTQIGVVVVLRPAVLVAPFLVMIKCRLQFYHTTVISHTYCEHMAIVKLAAGNVQGNKIFGLFVAFTVAGVDLILIILSYLQIFITVFRLPQKEARLKAFNTCIAHICVFLQFYILAFFSFFTHRFGSHIPPYIHILFSSLYLLVPPFLNPLVYGAKTKQIRIHLSTDKITMCILNTSIFMPSVLTLSGIPGLESVQCWIGIPFCAMYLIGVIGNSLTLAIIRYENSLHKPMYIFLAMLGITDIALSTCILPKMLGIFWFHLPEISFDACLLQMWLIHSFQAIESGVLLAMALDRYVAICKPLRHATVFSPKLLTHIGVGVTLRAAILVAPCLVLIKCRLKLYRTTIISHSYCEHMAIVKLAIEDIRINKIYGLFVAFVILGFDIIFITLSYIQIFITVFRLPQKEARLKAFNTCIAHICVFLQFYLLAFFSFFTHRFGSHIPPYVHILLSNLYLLVPPFLNPIVYGVKTKQIRDHVLKIGLRTAMFTINGSIYLPSVLTFIGIPGLESVQCWLGIPFCAMYLIALLRNSLLLTIIKSEPSLHEPMYIFLAMLGATDIVLSTTIVPKMLGIFWFHLPEIYFDVCLFQMWLIHTFQGIESGVLLAMSLDRYVAICYPLRHATIFTRQLVTYIGTGVTLQPAILCRLKLFRTKLISHTYCEHMAVVKLATEDVYISKFYGLLGAFTVGGLDFILITLSYIQIFITVFHLPQKEARFKAFNTCIPHMCVFFQFYLLAFFSFFTHRSGSYIPSYIHITLSNLYLLVPPFFNPFIYGFSMADNATHHCISSFFLAGIPGLQESHCWIGIPVCLMFVLTLLGNGVVIITVKVEPSLHQPMYFFLCMLAMNDMALVSSTAPKMLGIFWFGAHRLDFDVCLTQMYFIHTFCIIESAILVAMAFDRYAAICIPLRYTTMLTTPVVVKMGLVGVTRAILMVLPCPLLIKRLPYYTKYVINHTYCEHMAIVKLASADTFINRAYGISVALSVMALDLTLIATSYIKILQAVFKLSSQSARSKALGTCAAHVCTILVSYTPALFSFLTHRFGKKVPPSVHIIFASLYLLVPPTVNPLVYGVKTKQIRDRVVGLFFPNKKIFEN</sequence>
<feature type="transmembrane region" description="Helical" evidence="12">
    <location>
        <begin position="364"/>
        <end position="386"/>
    </location>
</feature>
<dbReference type="FunFam" id="1.20.1070.10:FF:000006">
    <property type="entry name" value="Olfactory receptor"/>
    <property type="match status" value="6"/>
</dbReference>
<dbReference type="CDD" id="cd15953">
    <property type="entry name" value="7tmA_OR52P-like"/>
    <property type="match status" value="1"/>
</dbReference>
<feature type="transmembrane region" description="Helical" evidence="12">
    <location>
        <begin position="398"/>
        <end position="425"/>
    </location>
</feature>
<dbReference type="InterPro" id="IPR000276">
    <property type="entry name" value="GPCR_Rhodpsn"/>
</dbReference>
<accession>A0A8J6AL22</accession>
<feature type="transmembrane region" description="Helical" evidence="12">
    <location>
        <begin position="342"/>
        <end position="358"/>
    </location>
</feature>
<evidence type="ECO:0000256" key="3">
    <source>
        <dbReference type="ARBA" id="ARBA00004141"/>
    </source>
</evidence>
<dbReference type="PRINTS" id="PR00237">
    <property type="entry name" value="GPCRRHODOPSN"/>
</dbReference>
<dbReference type="Gene3D" id="1.20.1070.10">
    <property type="entry name" value="Rhodopsin 7-helix transmembrane proteins"/>
    <property type="match status" value="6"/>
</dbReference>
<reference evidence="14" key="1">
    <citation type="journal article" date="2021" name="Evol. Appl.">
        <title>The genome of the Pyrenean desman and the effects of bottlenecks and inbreeding on the genomic landscape of an endangered species.</title>
        <authorList>
            <person name="Escoda L."/>
            <person name="Castresana J."/>
        </authorList>
    </citation>
    <scope>NUCLEOTIDE SEQUENCE</scope>
    <source>
        <strain evidence="14">IBE-C5619</strain>
    </source>
</reference>
<dbReference type="GO" id="GO:0004930">
    <property type="term" value="F:G protein-coupled receptor activity"/>
    <property type="evidence" value="ECO:0007669"/>
    <property type="project" value="UniProtKB-KW"/>
</dbReference>
<feature type="transmembrane region" description="Helical" evidence="12">
    <location>
        <begin position="956"/>
        <end position="979"/>
    </location>
</feature>
<feature type="transmembrane region" description="Helical" evidence="12">
    <location>
        <begin position="816"/>
        <end position="844"/>
    </location>
</feature>
<keyword evidence="4" id="KW-0716">Sensory transduction</keyword>
<dbReference type="OrthoDB" id="5969463at2759"/>